<dbReference type="PANTHER" id="PTHR43776">
    <property type="entry name" value="TRANSPORT ATP-BINDING PROTEIN"/>
    <property type="match status" value="1"/>
</dbReference>
<dbReference type="PROSITE" id="PS50893">
    <property type="entry name" value="ABC_TRANSPORTER_2"/>
    <property type="match status" value="1"/>
</dbReference>
<dbReference type="AlphaFoldDB" id="A0A7G1GYU2"/>
<keyword evidence="1" id="KW-0813">Transport</keyword>
<evidence type="ECO:0000313" key="5">
    <source>
        <dbReference type="EMBL" id="BCB95398.1"/>
    </source>
</evidence>
<dbReference type="InterPro" id="IPR013563">
    <property type="entry name" value="Oligopep_ABC_C"/>
</dbReference>
<evidence type="ECO:0000256" key="1">
    <source>
        <dbReference type="ARBA" id="ARBA00022448"/>
    </source>
</evidence>
<dbReference type="GO" id="GO:0015833">
    <property type="term" value="P:peptide transport"/>
    <property type="evidence" value="ECO:0007669"/>
    <property type="project" value="InterPro"/>
</dbReference>
<proteinExistence type="predicted"/>
<dbReference type="Proteomes" id="UP000516360">
    <property type="component" value="Chromosome"/>
</dbReference>
<sequence length="342" mass="38453">MHKGKAIDIMENNIILKVDSIKKYFPVKTGGFGRPHKWLKAVDGVSFEVSKDRVFAIVGESGCGKSTIARLVLRLLPLTDGRIYFKGEDVSHLSGDSLKKFRRSVQIVFQDPFASLNPRMRIIDTLSEPFKIHKIVPKQDIKDRVVSLLEKVGLNSDALNRYPHEFSGGQRQRICIARALTVSPELIVADEPLSALDVSIQAQILNLLQNIKRESAISLVFISHDLKVVHYLSDEVAVMYLGKIVEKAKTEDLFESPRHPYTELLLSSAPTIGVRHKAPSNMHRATDFRVSPHMDFVDIPSPIDIPSGCPFHPRCAKRFDVCDKVIPELKDIDSRLVACHLY</sequence>
<dbReference type="GO" id="GO:0055085">
    <property type="term" value="P:transmembrane transport"/>
    <property type="evidence" value="ECO:0007669"/>
    <property type="project" value="UniProtKB-ARBA"/>
</dbReference>
<dbReference type="PROSITE" id="PS00211">
    <property type="entry name" value="ABC_TRANSPORTER_1"/>
    <property type="match status" value="1"/>
</dbReference>
<dbReference type="InterPro" id="IPR003439">
    <property type="entry name" value="ABC_transporter-like_ATP-bd"/>
</dbReference>
<evidence type="ECO:0000259" key="4">
    <source>
        <dbReference type="PROSITE" id="PS50893"/>
    </source>
</evidence>
<evidence type="ECO:0000313" key="6">
    <source>
        <dbReference type="Proteomes" id="UP000516360"/>
    </source>
</evidence>
<dbReference type="EMBL" id="AP022873">
    <property type="protein sequence ID" value="BCB95398.1"/>
    <property type="molecule type" value="Genomic_DNA"/>
</dbReference>
<dbReference type="Pfam" id="PF08352">
    <property type="entry name" value="oligo_HPY"/>
    <property type="match status" value="1"/>
</dbReference>
<name>A0A7G1GYU2_9BACT</name>
<dbReference type="NCBIfam" id="TIGR01727">
    <property type="entry name" value="oligo_HPY"/>
    <property type="match status" value="1"/>
</dbReference>
<dbReference type="InterPro" id="IPR003593">
    <property type="entry name" value="AAA+_ATPase"/>
</dbReference>
<dbReference type="KEGG" id="dtp:JZK55_03200"/>
<accession>A0A7G1GYU2</accession>
<evidence type="ECO:0000256" key="2">
    <source>
        <dbReference type="ARBA" id="ARBA00022741"/>
    </source>
</evidence>
<dbReference type="GO" id="GO:0005524">
    <property type="term" value="F:ATP binding"/>
    <property type="evidence" value="ECO:0007669"/>
    <property type="project" value="UniProtKB-KW"/>
</dbReference>
<dbReference type="FunFam" id="3.40.50.300:FF:000016">
    <property type="entry name" value="Oligopeptide ABC transporter ATP-binding component"/>
    <property type="match status" value="1"/>
</dbReference>
<dbReference type="Gene3D" id="3.40.50.300">
    <property type="entry name" value="P-loop containing nucleotide triphosphate hydrolases"/>
    <property type="match status" value="1"/>
</dbReference>
<gene>
    <name evidence="5" type="ORF">JZK55_03200</name>
</gene>
<organism evidence="5 6">
    <name type="scientific">Dissulfurispira thermophila</name>
    <dbReference type="NCBI Taxonomy" id="2715679"/>
    <lineage>
        <taxon>Bacteria</taxon>
        <taxon>Pseudomonadati</taxon>
        <taxon>Nitrospirota</taxon>
        <taxon>Thermodesulfovibrionia</taxon>
        <taxon>Thermodesulfovibrionales</taxon>
        <taxon>Dissulfurispiraceae</taxon>
        <taxon>Dissulfurispira</taxon>
    </lineage>
</organism>
<evidence type="ECO:0000256" key="3">
    <source>
        <dbReference type="ARBA" id="ARBA00022840"/>
    </source>
</evidence>
<dbReference type="RefSeq" id="WP_242455794.1">
    <property type="nucleotide sequence ID" value="NZ_AP022873.1"/>
</dbReference>
<feature type="domain" description="ABC transporter" evidence="4">
    <location>
        <begin position="16"/>
        <end position="266"/>
    </location>
</feature>
<keyword evidence="2" id="KW-0547">Nucleotide-binding</keyword>
<keyword evidence="6" id="KW-1185">Reference proteome</keyword>
<dbReference type="InterPro" id="IPR027417">
    <property type="entry name" value="P-loop_NTPase"/>
</dbReference>
<keyword evidence="3 5" id="KW-0067">ATP-binding</keyword>
<dbReference type="SMART" id="SM00382">
    <property type="entry name" value="AAA"/>
    <property type="match status" value="1"/>
</dbReference>
<dbReference type="Pfam" id="PF00005">
    <property type="entry name" value="ABC_tran"/>
    <property type="match status" value="1"/>
</dbReference>
<protein>
    <submittedName>
        <fullName evidence="5">ABC transporter ATP-binding protein</fullName>
    </submittedName>
</protein>
<dbReference type="SUPFAM" id="SSF52540">
    <property type="entry name" value="P-loop containing nucleoside triphosphate hydrolases"/>
    <property type="match status" value="1"/>
</dbReference>
<dbReference type="InterPro" id="IPR050319">
    <property type="entry name" value="ABC_transp_ATP-bind"/>
</dbReference>
<dbReference type="InterPro" id="IPR017871">
    <property type="entry name" value="ABC_transporter-like_CS"/>
</dbReference>
<dbReference type="CDD" id="cd03257">
    <property type="entry name" value="ABC_NikE_OppD_transporters"/>
    <property type="match status" value="1"/>
</dbReference>
<reference evidence="5 6" key="1">
    <citation type="submission" date="2020-03" db="EMBL/GenBank/DDBJ databases">
        <title>Complete genome sequences of two sulfur-disproportionating bacterial strains T55J and Mzg5.</title>
        <authorList>
            <person name="Umezawa K."/>
            <person name="Kojima H."/>
            <person name="Kato Y."/>
            <person name="Fukui M."/>
        </authorList>
    </citation>
    <scope>NUCLEOTIDE SEQUENCE [LARGE SCALE GENOMIC DNA]</scope>
    <source>
        <strain evidence="5 6">T55J</strain>
    </source>
</reference>
<dbReference type="GO" id="GO:0016887">
    <property type="term" value="F:ATP hydrolysis activity"/>
    <property type="evidence" value="ECO:0007669"/>
    <property type="project" value="InterPro"/>
</dbReference>